<dbReference type="KEGG" id="pbk:Back11_56240"/>
<reference evidence="1 2" key="1">
    <citation type="submission" date="2018-11" db="EMBL/GenBank/DDBJ databases">
        <title>Complete genome sequence of Paenibacillus baekrokdamisoli strain KCTC 33723.</title>
        <authorList>
            <person name="Kang S.W."/>
            <person name="Lee K.C."/>
            <person name="Kim K.K."/>
            <person name="Kim J.S."/>
            <person name="Kim D.S."/>
            <person name="Ko S.H."/>
            <person name="Yang S.H."/>
            <person name="Lee J.S."/>
        </authorList>
    </citation>
    <scope>NUCLEOTIDE SEQUENCE [LARGE SCALE GENOMIC DNA]</scope>
    <source>
        <strain evidence="1 2">KCTC 33723</strain>
    </source>
</reference>
<gene>
    <name evidence="1" type="ORF">Back11_56240</name>
</gene>
<keyword evidence="2" id="KW-1185">Reference proteome</keyword>
<protein>
    <submittedName>
        <fullName evidence="1">Uncharacterized protein</fullName>
    </submittedName>
</protein>
<dbReference type="EMBL" id="AP019308">
    <property type="protein sequence ID" value="BBH24279.1"/>
    <property type="molecule type" value="Genomic_DNA"/>
</dbReference>
<name>A0A3G9JML0_9BACL</name>
<evidence type="ECO:0000313" key="1">
    <source>
        <dbReference type="EMBL" id="BBH24279.1"/>
    </source>
</evidence>
<sequence>MIANNAGPPSLRSSTWLSPCAGFDIVIFKGQNAANSGTQSFRKNGPKTLPIFRYNNEN</sequence>
<proteinExistence type="predicted"/>
<accession>A0A3G9JML0</accession>
<dbReference type="Proteomes" id="UP000275368">
    <property type="component" value="Chromosome"/>
</dbReference>
<organism evidence="1 2">
    <name type="scientific">Paenibacillus baekrokdamisoli</name>
    <dbReference type="NCBI Taxonomy" id="1712516"/>
    <lineage>
        <taxon>Bacteria</taxon>
        <taxon>Bacillati</taxon>
        <taxon>Bacillota</taxon>
        <taxon>Bacilli</taxon>
        <taxon>Bacillales</taxon>
        <taxon>Paenibacillaceae</taxon>
        <taxon>Paenibacillus</taxon>
    </lineage>
</organism>
<dbReference type="AlphaFoldDB" id="A0A3G9JML0"/>
<evidence type="ECO:0000313" key="2">
    <source>
        <dbReference type="Proteomes" id="UP000275368"/>
    </source>
</evidence>